<name>A0ACC0CNC6_9PEZI</name>
<dbReference type="EMBL" id="MU394384">
    <property type="protein sequence ID" value="KAI6081866.1"/>
    <property type="molecule type" value="Genomic_DNA"/>
</dbReference>
<proteinExistence type="predicted"/>
<dbReference type="Proteomes" id="UP001497680">
    <property type="component" value="Unassembled WGS sequence"/>
</dbReference>
<reference evidence="1 2" key="1">
    <citation type="journal article" date="2022" name="New Phytol.">
        <title>Ecological generalism drives hyperdiversity of secondary metabolite gene clusters in xylarialean endophytes.</title>
        <authorList>
            <person name="Franco M.E.E."/>
            <person name="Wisecaver J.H."/>
            <person name="Arnold A.E."/>
            <person name="Ju Y.M."/>
            <person name="Slot J.C."/>
            <person name="Ahrendt S."/>
            <person name="Moore L.P."/>
            <person name="Eastman K.E."/>
            <person name="Scott K."/>
            <person name="Konkel Z."/>
            <person name="Mondo S.J."/>
            <person name="Kuo A."/>
            <person name="Hayes R.D."/>
            <person name="Haridas S."/>
            <person name="Andreopoulos B."/>
            <person name="Riley R."/>
            <person name="LaButti K."/>
            <person name="Pangilinan J."/>
            <person name="Lipzen A."/>
            <person name="Amirebrahimi M."/>
            <person name="Yan J."/>
            <person name="Adam C."/>
            <person name="Keymanesh K."/>
            <person name="Ng V."/>
            <person name="Louie K."/>
            <person name="Northen T."/>
            <person name="Drula E."/>
            <person name="Henrissat B."/>
            <person name="Hsieh H.M."/>
            <person name="Youens-Clark K."/>
            <person name="Lutzoni F."/>
            <person name="Miadlikowska J."/>
            <person name="Eastwood D.C."/>
            <person name="Hamelin R.C."/>
            <person name="Grigoriev I.V."/>
            <person name="U'Ren J.M."/>
        </authorList>
    </citation>
    <scope>NUCLEOTIDE SEQUENCE [LARGE SCALE GENOMIC DNA]</scope>
    <source>
        <strain evidence="1 2">ER1909</strain>
    </source>
</reference>
<evidence type="ECO:0000313" key="2">
    <source>
        <dbReference type="Proteomes" id="UP001497680"/>
    </source>
</evidence>
<gene>
    <name evidence="1" type="ORF">F4821DRAFT_248397</name>
</gene>
<evidence type="ECO:0000313" key="1">
    <source>
        <dbReference type="EMBL" id="KAI6081866.1"/>
    </source>
</evidence>
<keyword evidence="2" id="KW-1185">Reference proteome</keyword>
<sequence length="601" mass="67190">MYHIILLAALAVLGSCWPISEPEHVSRFNTARDSQSAGLSIPNSSVIETRTIALSREINTTLAGLIFVATLATYWLLMKYTVKLSDEIIFPSKLIEDNMAAALLSQKVWPKYVKECLETNDSETNLFLLRQTPLARENGHLIEGVEEIERQQTRGPLYELQGYGDLLEGRPENMKTPPITTNSVAPIKTFSPVIRFLVQIAIWNSVSFWIVLVMLFNTLIYNGFGSNSITNDGIIRVVFVVVYTFANFGNQVYTTILLYRNFTYAVFQGCLVLICKKFIFTASELRHDDTRSRLGCSYSLELFGPAERSNCYRQLLKPGHTLENYDPNRNDVSVLPVFVMKFVQRIKENPNNDDALIRDIPSRYLPRISEHGLLQFVTKKDKTECQFDKSAKPLREAEIKAYEKSTESVLERTLANVAVLIGICLSTALAPWTSSRTSDPTNAQLGSYALLLSISTGLLALVSGITQLSNATESARTILLLQEKTVAAGNSDTESVLDLRFSSGTGPKNSFSKGIKGQSQLTFFGLWQLTNLQGKLLCVIFGPALLLIPRFHQLLNKKDNDGYLVLNLDDHKLIYNTDSQEMYKVNPELADPAPSLDAPQE</sequence>
<organism evidence="1 2">
    <name type="scientific">Hypoxylon rubiginosum</name>
    <dbReference type="NCBI Taxonomy" id="110542"/>
    <lineage>
        <taxon>Eukaryota</taxon>
        <taxon>Fungi</taxon>
        <taxon>Dikarya</taxon>
        <taxon>Ascomycota</taxon>
        <taxon>Pezizomycotina</taxon>
        <taxon>Sordariomycetes</taxon>
        <taxon>Xylariomycetidae</taxon>
        <taxon>Xylariales</taxon>
        <taxon>Hypoxylaceae</taxon>
        <taxon>Hypoxylon</taxon>
    </lineage>
</organism>
<comment type="caution">
    <text evidence="1">The sequence shown here is derived from an EMBL/GenBank/DDBJ whole genome shotgun (WGS) entry which is preliminary data.</text>
</comment>
<protein>
    <submittedName>
        <fullName evidence="1">Uncharacterized protein</fullName>
    </submittedName>
</protein>
<accession>A0ACC0CNC6</accession>